<feature type="domain" description="HAMP" evidence="10">
    <location>
        <begin position="303"/>
        <end position="357"/>
    </location>
</feature>
<dbReference type="AlphaFoldDB" id="A0A2T6AV30"/>
<evidence type="ECO:0000256" key="5">
    <source>
        <dbReference type="ARBA" id="ARBA00022679"/>
    </source>
</evidence>
<proteinExistence type="predicted"/>
<dbReference type="InterPro" id="IPR011495">
    <property type="entry name" value="Sig_transdc_His_kin_sub2_dim/P"/>
</dbReference>
<comment type="catalytic activity">
    <reaction evidence="1">
        <text>ATP + protein L-histidine = ADP + protein N-phospho-L-histidine.</text>
        <dbReference type="EC" id="2.7.13.3"/>
    </reaction>
</comment>
<keyword evidence="7 11" id="KW-0418">Kinase</keyword>
<dbReference type="GO" id="GO:0005524">
    <property type="term" value="F:ATP binding"/>
    <property type="evidence" value="ECO:0007669"/>
    <property type="project" value="UniProtKB-KW"/>
</dbReference>
<dbReference type="InterPro" id="IPR003660">
    <property type="entry name" value="HAMP_dom"/>
</dbReference>
<dbReference type="GO" id="GO:0007165">
    <property type="term" value="P:signal transduction"/>
    <property type="evidence" value="ECO:0007669"/>
    <property type="project" value="InterPro"/>
</dbReference>
<feature type="transmembrane region" description="Helical" evidence="9">
    <location>
        <begin position="14"/>
        <end position="35"/>
    </location>
</feature>
<comment type="subcellular location">
    <subcellularLocation>
        <location evidence="2">Membrane</location>
    </subcellularLocation>
</comment>
<evidence type="ECO:0000313" key="12">
    <source>
        <dbReference type="Proteomes" id="UP000244069"/>
    </source>
</evidence>
<evidence type="ECO:0000256" key="7">
    <source>
        <dbReference type="ARBA" id="ARBA00022777"/>
    </source>
</evidence>
<dbReference type="Pfam" id="PF07568">
    <property type="entry name" value="HisKA_2"/>
    <property type="match status" value="1"/>
</dbReference>
<dbReference type="PANTHER" id="PTHR41523:SF8">
    <property type="entry name" value="ETHYLENE RESPONSE SENSOR PROTEIN"/>
    <property type="match status" value="1"/>
</dbReference>
<keyword evidence="9" id="KW-0472">Membrane</keyword>
<dbReference type="Gene3D" id="3.30.450.20">
    <property type="entry name" value="PAS domain"/>
    <property type="match status" value="1"/>
</dbReference>
<dbReference type="GO" id="GO:0016020">
    <property type="term" value="C:membrane"/>
    <property type="evidence" value="ECO:0007669"/>
    <property type="project" value="UniProtKB-SubCell"/>
</dbReference>
<dbReference type="EC" id="2.7.13.3" evidence="3"/>
<dbReference type="GO" id="GO:0004673">
    <property type="term" value="F:protein histidine kinase activity"/>
    <property type="evidence" value="ECO:0007669"/>
    <property type="project" value="UniProtKB-EC"/>
</dbReference>
<keyword evidence="9" id="KW-1133">Transmembrane helix</keyword>
<keyword evidence="8" id="KW-0067">ATP-binding</keyword>
<evidence type="ECO:0000256" key="2">
    <source>
        <dbReference type="ARBA" id="ARBA00004370"/>
    </source>
</evidence>
<comment type="caution">
    <text evidence="11">The sequence shown here is derived from an EMBL/GenBank/DDBJ whole genome shotgun (WGS) entry which is preliminary data.</text>
</comment>
<dbReference type="PANTHER" id="PTHR41523">
    <property type="entry name" value="TWO-COMPONENT SYSTEM SENSOR PROTEIN"/>
    <property type="match status" value="1"/>
</dbReference>
<protein>
    <recommendedName>
        <fullName evidence="3">histidine kinase</fullName>
        <ecNumber evidence="3">2.7.13.3</ecNumber>
    </recommendedName>
</protein>
<keyword evidence="4" id="KW-0597">Phosphoprotein</keyword>
<sequence length="573" mass="61635">MIGAPGPALTPSGLAARIILFLSLALLPIGGVAYVQTAKLNEESRARSELSLAALTEAAASGEREAILRAFGAAQALAAAIEADRSIAGACSQILSTFVESSETYSFSSVIGLDGQIECASNGVVGPLPDPDRIAGWLEEPRPRVTLNPYGPFSGQSVLVVSEPLTQDGLFSGYLTLSVPSSFLAGTSQANLPGNVNLMTFNAQGVPLSARAEIERIYPRLPDTLGLQSLVGGPPHSFAATDNEGVRRIYVVTPLVPDMVYALSIWPEDSGRVAAFSPNRLAGTLPFLMWGASVVVAFLAVNRMVIRPIRQLGRRMRLFARSRLLPRASLTAGLPDELQEMEQDFLDMAHGILRDEAAQENALREKTILLREVHHRVKNNLQLISSIMNMQIRGSSSSETKAVVQGLQERVRSLATVHRSLYETENLGRLDAGALLSDLTAQIGQMSEGRAVSITDEIEPVEMLPDQVVPLSLLAAEAMTNALKHVEPDETGRSWVKLRFGTEGPDRAKLEVLNSVKPRDDDAEATAAAGLGHRLIRAFAMQLGATLHHGIEGNSYRLSMSFSVSRDYMEDAA</sequence>
<dbReference type="Proteomes" id="UP000244069">
    <property type="component" value="Unassembled WGS sequence"/>
</dbReference>
<dbReference type="EMBL" id="QBKN01000011">
    <property type="protein sequence ID" value="PTX47682.1"/>
    <property type="molecule type" value="Genomic_DNA"/>
</dbReference>
<organism evidence="11 12">
    <name type="scientific">Allosediminivita pacifica</name>
    <dbReference type="NCBI Taxonomy" id="1267769"/>
    <lineage>
        <taxon>Bacteria</taxon>
        <taxon>Pseudomonadati</taxon>
        <taxon>Pseudomonadota</taxon>
        <taxon>Alphaproteobacteria</taxon>
        <taxon>Rhodobacterales</taxon>
        <taxon>Paracoccaceae</taxon>
        <taxon>Allosediminivita</taxon>
    </lineage>
</organism>
<feature type="transmembrane region" description="Helical" evidence="9">
    <location>
        <begin position="287"/>
        <end position="306"/>
    </location>
</feature>
<dbReference type="InterPro" id="IPR036890">
    <property type="entry name" value="HATPase_C_sf"/>
</dbReference>
<keyword evidence="9" id="KW-0812">Transmembrane</keyword>
<evidence type="ECO:0000256" key="3">
    <source>
        <dbReference type="ARBA" id="ARBA00012438"/>
    </source>
</evidence>
<evidence type="ECO:0000256" key="4">
    <source>
        <dbReference type="ARBA" id="ARBA00022553"/>
    </source>
</evidence>
<evidence type="ECO:0000256" key="9">
    <source>
        <dbReference type="SAM" id="Phobius"/>
    </source>
</evidence>
<dbReference type="RefSeq" id="WP_107976054.1">
    <property type="nucleotide sequence ID" value="NZ_BMEZ01000013.1"/>
</dbReference>
<dbReference type="OrthoDB" id="9767435at2"/>
<accession>A0A2T6AV30</accession>
<name>A0A2T6AV30_9RHOB</name>
<evidence type="ECO:0000256" key="8">
    <source>
        <dbReference type="ARBA" id="ARBA00022840"/>
    </source>
</evidence>
<evidence type="ECO:0000313" key="11">
    <source>
        <dbReference type="EMBL" id="PTX47682.1"/>
    </source>
</evidence>
<evidence type="ECO:0000256" key="1">
    <source>
        <dbReference type="ARBA" id="ARBA00000085"/>
    </source>
</evidence>
<keyword evidence="5" id="KW-0808">Transferase</keyword>
<reference evidence="11 12" key="1">
    <citation type="submission" date="2018-04" db="EMBL/GenBank/DDBJ databases">
        <title>Genomic Encyclopedia of Archaeal and Bacterial Type Strains, Phase II (KMG-II): from individual species to whole genera.</title>
        <authorList>
            <person name="Goeker M."/>
        </authorList>
    </citation>
    <scope>NUCLEOTIDE SEQUENCE [LARGE SCALE GENOMIC DNA]</scope>
    <source>
        <strain evidence="11 12">DSM 29329</strain>
    </source>
</reference>
<evidence type="ECO:0000256" key="6">
    <source>
        <dbReference type="ARBA" id="ARBA00022741"/>
    </source>
</evidence>
<evidence type="ECO:0000259" key="10">
    <source>
        <dbReference type="PROSITE" id="PS50885"/>
    </source>
</evidence>
<keyword evidence="6" id="KW-0547">Nucleotide-binding</keyword>
<dbReference type="PROSITE" id="PS50885">
    <property type="entry name" value="HAMP"/>
    <property type="match status" value="1"/>
</dbReference>
<keyword evidence="12" id="KW-1185">Reference proteome</keyword>
<gene>
    <name evidence="11" type="ORF">C8N44_11110</name>
</gene>
<dbReference type="Gene3D" id="3.30.565.10">
    <property type="entry name" value="Histidine kinase-like ATPase, C-terminal domain"/>
    <property type="match status" value="1"/>
</dbReference>